<evidence type="ECO:0000256" key="3">
    <source>
        <dbReference type="SAM" id="MobiDB-lite"/>
    </source>
</evidence>
<dbReference type="InterPro" id="IPR018247">
    <property type="entry name" value="EF_Hand_1_Ca_BS"/>
</dbReference>
<feature type="domain" description="EF-hand" evidence="4">
    <location>
        <begin position="445"/>
        <end position="480"/>
    </location>
</feature>
<dbReference type="InterPro" id="IPR002048">
    <property type="entry name" value="EF_hand_dom"/>
</dbReference>
<dbReference type="EMBL" id="CAXAMN010006602">
    <property type="protein sequence ID" value="CAK9018290.1"/>
    <property type="molecule type" value="Genomic_DNA"/>
</dbReference>
<dbReference type="InterPro" id="IPR052591">
    <property type="entry name" value="CML21-like"/>
</dbReference>
<evidence type="ECO:0000313" key="6">
    <source>
        <dbReference type="Proteomes" id="UP001642484"/>
    </source>
</evidence>
<keyword evidence="1" id="KW-0106">Calcium</keyword>
<accession>A0ABP0JVN9</accession>
<gene>
    <name evidence="5" type="ORF">CCMP2556_LOCUS13208</name>
</gene>
<dbReference type="SMART" id="SM00054">
    <property type="entry name" value="EFh"/>
    <property type="match status" value="6"/>
</dbReference>
<keyword evidence="6" id="KW-1185">Reference proteome</keyword>
<dbReference type="PROSITE" id="PS00018">
    <property type="entry name" value="EF_HAND_1"/>
    <property type="match status" value="5"/>
</dbReference>
<evidence type="ECO:0000256" key="2">
    <source>
        <dbReference type="SAM" id="Coils"/>
    </source>
</evidence>
<keyword evidence="2" id="KW-0175">Coiled coil</keyword>
<sequence>MDLATAQKVLQEFLIRQEGSTLRAWIHKLDPDHEHRITEMYFLRYLRENQFPFDANQLYHTLDSDGSGEVTFEEIDPAGDELWERFRAWACEQYPQGAEDCLQRMSRQNELKVDDIKIDLFHFEADLVEKHWTTGQEESLFKALSASQERLVIGDMRWLNLELRRLKKKLKAKEQANLETRALAKKQSKDPRENLADFKRFLRQKHGGSLIRAWRMSLTEGDAMLLHKGAFFKACVNIKWRTDVKGLWEQLDRDNSGTIGIEELDFRAAEELALFRQFVINKFQNATQTFAALDLDGNKNVSEGEFMQALKEFGYENRDRIIFQALDKHGKKKINLEDMTFLDHWKPMEYLLASANQEAANAFKNKLRTRFGSYLRGWKLLLDVDGSNTCNWEEFRQACKRLGFKQDVAGCWRALDSTMSGTISLSNIDPASSSILQDFRTWAKREFGSVKSMFSVFDEDNSKSLSLKEFKRSCRIYGFCGHLKSLFNILESTGSGGLTMDEVVFLDRWANQTVEIMDDCNSKNDTMTHLPSIPDGPEPGGEIANLGGAKCVAQSLEEAGIWKEGDLHPAFKSWANRRRRRPVKKQDGSLPALASQVDLGAECLARRPILLLAYVPEEGKFRTRVSGAKARASKGGNERRSEVPGAEEVPAA</sequence>
<dbReference type="PANTHER" id="PTHR23064">
    <property type="entry name" value="TROPONIN"/>
    <property type="match status" value="1"/>
</dbReference>
<organism evidence="5 6">
    <name type="scientific">Durusdinium trenchii</name>
    <dbReference type="NCBI Taxonomy" id="1381693"/>
    <lineage>
        <taxon>Eukaryota</taxon>
        <taxon>Sar</taxon>
        <taxon>Alveolata</taxon>
        <taxon>Dinophyceae</taxon>
        <taxon>Suessiales</taxon>
        <taxon>Symbiodiniaceae</taxon>
        <taxon>Durusdinium</taxon>
    </lineage>
</organism>
<dbReference type="PROSITE" id="PS50222">
    <property type="entry name" value="EF_HAND_2"/>
    <property type="match status" value="2"/>
</dbReference>
<dbReference type="InterPro" id="IPR011992">
    <property type="entry name" value="EF-hand-dom_pair"/>
</dbReference>
<feature type="domain" description="EF-hand" evidence="4">
    <location>
        <begin position="281"/>
        <end position="316"/>
    </location>
</feature>
<feature type="region of interest" description="Disordered" evidence="3">
    <location>
        <begin position="623"/>
        <end position="652"/>
    </location>
</feature>
<protein>
    <recommendedName>
        <fullName evidence="4">EF-hand domain-containing protein</fullName>
    </recommendedName>
</protein>
<evidence type="ECO:0000256" key="1">
    <source>
        <dbReference type="ARBA" id="ARBA00022837"/>
    </source>
</evidence>
<dbReference type="Gene3D" id="1.10.238.10">
    <property type="entry name" value="EF-hand"/>
    <property type="match status" value="2"/>
</dbReference>
<reference evidence="5 6" key="1">
    <citation type="submission" date="2024-02" db="EMBL/GenBank/DDBJ databases">
        <authorList>
            <person name="Chen Y."/>
            <person name="Shah S."/>
            <person name="Dougan E. K."/>
            <person name="Thang M."/>
            <person name="Chan C."/>
        </authorList>
    </citation>
    <scope>NUCLEOTIDE SEQUENCE [LARGE SCALE GENOMIC DNA]</scope>
</reference>
<comment type="caution">
    <text evidence="5">The sequence shown here is derived from an EMBL/GenBank/DDBJ whole genome shotgun (WGS) entry which is preliminary data.</text>
</comment>
<feature type="coiled-coil region" evidence="2">
    <location>
        <begin position="156"/>
        <end position="183"/>
    </location>
</feature>
<dbReference type="SUPFAM" id="SSF47473">
    <property type="entry name" value="EF-hand"/>
    <property type="match status" value="3"/>
</dbReference>
<evidence type="ECO:0000259" key="4">
    <source>
        <dbReference type="PROSITE" id="PS50222"/>
    </source>
</evidence>
<name>A0ABP0JVN9_9DINO</name>
<evidence type="ECO:0000313" key="5">
    <source>
        <dbReference type="EMBL" id="CAK9018290.1"/>
    </source>
</evidence>
<proteinExistence type="predicted"/>
<dbReference type="Proteomes" id="UP001642484">
    <property type="component" value="Unassembled WGS sequence"/>
</dbReference>